<protein>
    <recommendedName>
        <fullName evidence="1">BRCT domain-containing protein</fullName>
    </recommendedName>
</protein>
<dbReference type="PROSITE" id="PS50172">
    <property type="entry name" value="BRCT"/>
    <property type="match status" value="1"/>
</dbReference>
<dbReference type="InterPro" id="IPR001357">
    <property type="entry name" value="BRCT_dom"/>
</dbReference>
<evidence type="ECO:0000313" key="2">
    <source>
        <dbReference type="EMBL" id="KAH0560479.1"/>
    </source>
</evidence>
<comment type="caution">
    <text evidence="2">The sequence shown here is derived from an EMBL/GenBank/DDBJ whole genome shotgun (WGS) entry which is preliminary data.</text>
</comment>
<name>A0AAV7IXH3_COTGL</name>
<dbReference type="AlphaFoldDB" id="A0AAV7IXH3"/>
<proteinExistence type="predicted"/>
<dbReference type="Proteomes" id="UP000826195">
    <property type="component" value="Unassembled WGS sequence"/>
</dbReference>
<sequence>MSSKVPKLSITMDKILLKEFELKFGVSENSEISAKDIFDNAVKNSDDDVIKSTIVTENRCLSNADKNIIDELNDILSDDVNFFPSEEVKSMPSPNLDNNYENLESFYLDYLERDDSSVDASSSAPSEASNSSLQLQGKQKCSMKEFCSCPLFDTRCSNTFSTQIYTSNEIFENHYINEEFLDEDFFLDIDNNSPKNDTEITSELQVSAVKLSDRAILSYANPGIPKRVENNNNSSVLSKELRVVLKKITEEEINKYINAKNNNSSNKKMEKELKVLLTRITDIKSPKLVEEKKDTLYKIQDSKFYQENNSEDWYFDHSCYELQKTIKMQLKRKNSRYERKRKIEKNFGDTLKNGKVRVYDGNMSDLNDNKIVTHGKEVTSLDEYLIEIAGGIVYKNISKNLKPPAMIVTCSKDEKKVQNLMKKKPNFFERVVTITFITDCIINQEIIPE</sequence>
<dbReference type="Gene3D" id="3.40.50.10190">
    <property type="entry name" value="BRCT domain"/>
    <property type="match status" value="1"/>
</dbReference>
<reference evidence="2 3" key="1">
    <citation type="journal article" date="2021" name="J. Hered.">
        <title>A chromosome-level genome assembly of the parasitoid wasp, Cotesia glomerata (Hymenoptera: Braconidae).</title>
        <authorList>
            <person name="Pinto B.J."/>
            <person name="Weis J.J."/>
            <person name="Gamble T."/>
            <person name="Ode P.J."/>
            <person name="Paul R."/>
            <person name="Zaspel J.M."/>
        </authorList>
    </citation>
    <scope>NUCLEOTIDE SEQUENCE [LARGE SCALE GENOMIC DNA]</scope>
    <source>
        <strain evidence="2">CgM1</strain>
    </source>
</reference>
<organism evidence="2 3">
    <name type="scientific">Cotesia glomerata</name>
    <name type="common">Lepidopteran parasitic wasp</name>
    <name type="synonym">Apanteles glomeratus</name>
    <dbReference type="NCBI Taxonomy" id="32391"/>
    <lineage>
        <taxon>Eukaryota</taxon>
        <taxon>Metazoa</taxon>
        <taxon>Ecdysozoa</taxon>
        <taxon>Arthropoda</taxon>
        <taxon>Hexapoda</taxon>
        <taxon>Insecta</taxon>
        <taxon>Pterygota</taxon>
        <taxon>Neoptera</taxon>
        <taxon>Endopterygota</taxon>
        <taxon>Hymenoptera</taxon>
        <taxon>Apocrita</taxon>
        <taxon>Ichneumonoidea</taxon>
        <taxon>Braconidae</taxon>
        <taxon>Microgastrinae</taxon>
        <taxon>Cotesia</taxon>
    </lineage>
</organism>
<evidence type="ECO:0000313" key="3">
    <source>
        <dbReference type="Proteomes" id="UP000826195"/>
    </source>
</evidence>
<dbReference type="EMBL" id="JAHXZJ010000374">
    <property type="protein sequence ID" value="KAH0560479.1"/>
    <property type="molecule type" value="Genomic_DNA"/>
</dbReference>
<dbReference type="InterPro" id="IPR036420">
    <property type="entry name" value="BRCT_dom_sf"/>
</dbReference>
<evidence type="ECO:0000259" key="1">
    <source>
        <dbReference type="PROSITE" id="PS50172"/>
    </source>
</evidence>
<keyword evidence="3" id="KW-1185">Reference proteome</keyword>
<gene>
    <name evidence="2" type="ORF">KQX54_005116</name>
</gene>
<feature type="domain" description="BRCT" evidence="1">
    <location>
        <begin position="385"/>
        <end position="449"/>
    </location>
</feature>
<accession>A0AAV7IXH3</accession>